<dbReference type="VEuPathDB" id="TrichDB:TRFO_22155"/>
<feature type="compositionally biased region" description="Polar residues" evidence="5">
    <location>
        <begin position="264"/>
        <end position="292"/>
    </location>
</feature>
<feature type="region of interest" description="Disordered" evidence="5">
    <location>
        <begin position="256"/>
        <end position="309"/>
    </location>
</feature>
<feature type="repeat" description="ANK" evidence="3">
    <location>
        <begin position="19"/>
        <end position="51"/>
    </location>
</feature>
<dbReference type="EMBL" id="MLAK01000648">
    <property type="protein sequence ID" value="OHT09138.1"/>
    <property type="molecule type" value="Genomic_DNA"/>
</dbReference>
<name>A0A1J4KDS2_9EUKA</name>
<proteinExistence type="predicted"/>
<organism evidence="6 7">
    <name type="scientific">Tritrichomonas foetus</name>
    <dbReference type="NCBI Taxonomy" id="1144522"/>
    <lineage>
        <taxon>Eukaryota</taxon>
        <taxon>Metamonada</taxon>
        <taxon>Parabasalia</taxon>
        <taxon>Tritrichomonadida</taxon>
        <taxon>Tritrichomonadidae</taxon>
        <taxon>Tritrichomonas</taxon>
    </lineage>
</organism>
<protein>
    <submittedName>
        <fullName evidence="6">Uncharacterized protein</fullName>
    </submittedName>
</protein>
<dbReference type="GeneID" id="94837100"/>
<feature type="repeat" description="ANK" evidence="3">
    <location>
        <begin position="62"/>
        <end position="94"/>
    </location>
</feature>
<dbReference type="AlphaFoldDB" id="A0A1J4KDS2"/>
<dbReference type="InterPro" id="IPR036770">
    <property type="entry name" value="Ankyrin_rpt-contain_sf"/>
</dbReference>
<dbReference type="GO" id="GO:0085020">
    <property type="term" value="P:protein K6-linked ubiquitination"/>
    <property type="evidence" value="ECO:0007669"/>
    <property type="project" value="TreeGrafter"/>
</dbReference>
<dbReference type="InterPro" id="IPR002110">
    <property type="entry name" value="Ankyrin_rpt"/>
</dbReference>
<feature type="coiled-coil region" evidence="4">
    <location>
        <begin position="320"/>
        <end position="362"/>
    </location>
</feature>
<dbReference type="OrthoDB" id="194358at2759"/>
<gene>
    <name evidence="6" type="ORF">TRFO_22155</name>
</gene>
<feature type="repeat" description="ANK" evidence="3">
    <location>
        <begin position="95"/>
        <end position="127"/>
    </location>
</feature>
<dbReference type="GO" id="GO:0004842">
    <property type="term" value="F:ubiquitin-protein transferase activity"/>
    <property type="evidence" value="ECO:0007669"/>
    <property type="project" value="TreeGrafter"/>
</dbReference>
<comment type="caution">
    <text evidence="6">The sequence shown here is derived from an EMBL/GenBank/DDBJ whole genome shotgun (WGS) entry which is preliminary data.</text>
</comment>
<evidence type="ECO:0000256" key="2">
    <source>
        <dbReference type="ARBA" id="ARBA00023043"/>
    </source>
</evidence>
<keyword evidence="2 3" id="KW-0040">ANK repeat</keyword>
<dbReference type="Gene3D" id="1.25.40.20">
    <property type="entry name" value="Ankyrin repeat-containing domain"/>
    <property type="match status" value="1"/>
</dbReference>
<feature type="repeat" description="ANK" evidence="3">
    <location>
        <begin position="193"/>
        <end position="225"/>
    </location>
</feature>
<keyword evidence="4" id="KW-0175">Coiled coil</keyword>
<feature type="repeat" description="ANK" evidence="3">
    <location>
        <begin position="160"/>
        <end position="192"/>
    </location>
</feature>
<evidence type="ECO:0000313" key="6">
    <source>
        <dbReference type="EMBL" id="OHT09138.1"/>
    </source>
</evidence>
<evidence type="ECO:0000256" key="4">
    <source>
        <dbReference type="SAM" id="Coils"/>
    </source>
</evidence>
<evidence type="ECO:0000256" key="1">
    <source>
        <dbReference type="ARBA" id="ARBA00022737"/>
    </source>
</evidence>
<dbReference type="PANTHER" id="PTHR24171:SF8">
    <property type="entry name" value="BRCA1-ASSOCIATED RING DOMAIN PROTEIN 1"/>
    <property type="match status" value="1"/>
</dbReference>
<reference evidence="6" key="1">
    <citation type="submission" date="2016-10" db="EMBL/GenBank/DDBJ databases">
        <authorList>
            <person name="Benchimol M."/>
            <person name="Almeida L.G."/>
            <person name="Vasconcelos A.T."/>
            <person name="Perreira-Neves A."/>
            <person name="Rosa I.A."/>
            <person name="Tasca T."/>
            <person name="Bogo M.R."/>
            <person name="de Souza W."/>
        </authorList>
    </citation>
    <scope>NUCLEOTIDE SEQUENCE [LARGE SCALE GENOMIC DNA]</scope>
    <source>
        <strain evidence="6">K</strain>
    </source>
</reference>
<dbReference type="PROSITE" id="PS50088">
    <property type="entry name" value="ANK_REPEAT"/>
    <property type="match status" value="5"/>
</dbReference>
<dbReference type="SUPFAM" id="SSF48403">
    <property type="entry name" value="Ankyrin repeat"/>
    <property type="match status" value="1"/>
</dbReference>
<evidence type="ECO:0000256" key="3">
    <source>
        <dbReference type="PROSITE-ProRule" id="PRU00023"/>
    </source>
</evidence>
<dbReference type="RefSeq" id="XP_068362274.1">
    <property type="nucleotide sequence ID" value="XM_068502396.1"/>
</dbReference>
<dbReference type="PANTHER" id="PTHR24171">
    <property type="entry name" value="ANKYRIN REPEAT DOMAIN-CONTAINING PROTEIN 39-RELATED"/>
    <property type="match status" value="1"/>
</dbReference>
<dbReference type="Pfam" id="PF12796">
    <property type="entry name" value="Ank_2"/>
    <property type="match status" value="2"/>
</dbReference>
<dbReference type="Proteomes" id="UP000179807">
    <property type="component" value="Unassembled WGS sequence"/>
</dbReference>
<dbReference type="SMART" id="SM00248">
    <property type="entry name" value="ANK"/>
    <property type="match status" value="6"/>
</dbReference>
<keyword evidence="1" id="KW-0677">Repeat</keyword>
<evidence type="ECO:0000256" key="5">
    <source>
        <dbReference type="SAM" id="MobiDB-lite"/>
    </source>
</evidence>
<keyword evidence="7" id="KW-1185">Reference proteome</keyword>
<dbReference type="Pfam" id="PF00023">
    <property type="entry name" value="Ank"/>
    <property type="match status" value="1"/>
</dbReference>
<sequence>MCVKFLLEFKADPDIFDKDGYAPIHAAVERGSADLVELLLEFDAKPDQFQPIRNSIRQLPVQHWTPLHIAAQNNYPDILKMLLEKGASPNLPNNTRVTPLHIAAQQKAIEPLDLLLEYDADTMLVDDDDEPPLFLAIESRLPTHVAKLCNDQTIIDQNIKGETALHIAAKLGFHEIISYLLEQGANVYACDNKGNTPLHFAVVNKHKDCVKILLDAKADMLSRNENHESPFVLSTGEISALMKYYLEKYKETIRAEPVDKTPRSTRTVPSRLRSQMSPSQMEKTTNLQSPSRLQDRRTPSVVSASHSKSSKLKKAQVLTVRVYEEQIEKQIEDMHDLMKSQLDELRTMVRLLNEDMDNSKGQ</sequence>
<accession>A0A1J4KDS2</accession>
<evidence type="ECO:0000313" key="7">
    <source>
        <dbReference type="Proteomes" id="UP000179807"/>
    </source>
</evidence>
<dbReference type="PROSITE" id="PS50297">
    <property type="entry name" value="ANK_REP_REGION"/>
    <property type="match status" value="5"/>
</dbReference>